<dbReference type="PRINTS" id="PR00097">
    <property type="entry name" value="ANTSNTHASEII"/>
</dbReference>
<dbReference type="PANTHER" id="PTHR43418">
    <property type="entry name" value="MULTIFUNCTIONAL TRYPTOPHAN BIOSYNTHESIS PROTEIN-RELATED"/>
    <property type="match status" value="1"/>
</dbReference>
<dbReference type="CDD" id="cd01743">
    <property type="entry name" value="GATase1_Anthranilate_Synthase"/>
    <property type="match status" value="1"/>
</dbReference>
<dbReference type="PANTHER" id="PTHR43418:SF4">
    <property type="entry name" value="MULTIFUNCTIONAL TRYPTOPHAN BIOSYNTHESIS PROTEIN"/>
    <property type="match status" value="1"/>
</dbReference>
<dbReference type="GO" id="GO:0000162">
    <property type="term" value="P:L-tryptophan biosynthetic process"/>
    <property type="evidence" value="ECO:0007669"/>
    <property type="project" value="TreeGrafter"/>
</dbReference>
<reference evidence="3" key="1">
    <citation type="submission" date="2018-05" db="EMBL/GenBank/DDBJ databases">
        <authorList>
            <person name="Lanie J.A."/>
            <person name="Ng W.-L."/>
            <person name="Kazmierczak K.M."/>
            <person name="Andrzejewski T.M."/>
            <person name="Davidsen T.M."/>
            <person name="Wayne K.J."/>
            <person name="Tettelin H."/>
            <person name="Glass J.I."/>
            <person name="Rusch D."/>
            <person name="Podicherti R."/>
            <person name="Tsui H.-C.T."/>
            <person name="Winkler M.E."/>
        </authorList>
    </citation>
    <scope>NUCLEOTIDE SEQUENCE</scope>
</reference>
<dbReference type="EMBL" id="UINC01000949">
    <property type="protein sequence ID" value="SUZ65012.1"/>
    <property type="molecule type" value="Genomic_DNA"/>
</dbReference>
<sequence>MLLMIDNYDSFTYNLVQYFYQLGQKVEVYRNDLISLDDIEKKSPEYVVISPGPCTPKEAGISVELIKEFKDKLPILGVCLGHQCLGAAFGANIIRASNIMHGKLSPISHDGSGLFKGLENPLQVARYHSLIVEEATLSKDFHINARTESKTIMGIQHQKLPLVGLQFHPESIATEQGMELLENFLNI</sequence>
<dbReference type="InterPro" id="IPR017926">
    <property type="entry name" value="GATASE"/>
</dbReference>
<evidence type="ECO:0000313" key="3">
    <source>
        <dbReference type="EMBL" id="SUZ65012.1"/>
    </source>
</evidence>
<dbReference type="InterPro" id="IPR029062">
    <property type="entry name" value="Class_I_gatase-like"/>
</dbReference>
<dbReference type="PRINTS" id="PR00099">
    <property type="entry name" value="CPSGATASE"/>
</dbReference>
<accession>A0A381PDE4</accession>
<gene>
    <name evidence="3" type="ORF">METZ01_LOCUS17866</name>
</gene>
<dbReference type="AlphaFoldDB" id="A0A381PDE4"/>
<dbReference type="InterPro" id="IPR050472">
    <property type="entry name" value="Anth_synth/Amidotransfase"/>
</dbReference>
<dbReference type="InterPro" id="IPR006221">
    <property type="entry name" value="TrpG/PapA_dom"/>
</dbReference>
<organism evidence="3">
    <name type="scientific">marine metagenome</name>
    <dbReference type="NCBI Taxonomy" id="408172"/>
    <lineage>
        <taxon>unclassified sequences</taxon>
        <taxon>metagenomes</taxon>
        <taxon>ecological metagenomes</taxon>
    </lineage>
</organism>
<proteinExistence type="predicted"/>
<dbReference type="Pfam" id="PF00117">
    <property type="entry name" value="GATase"/>
    <property type="match status" value="1"/>
</dbReference>
<evidence type="ECO:0000256" key="1">
    <source>
        <dbReference type="ARBA" id="ARBA00022962"/>
    </source>
</evidence>
<dbReference type="PRINTS" id="PR00096">
    <property type="entry name" value="GATASE"/>
</dbReference>
<dbReference type="PROSITE" id="PS51273">
    <property type="entry name" value="GATASE_TYPE_1"/>
    <property type="match status" value="1"/>
</dbReference>
<feature type="domain" description="Glutamine amidotransferase" evidence="2">
    <location>
        <begin position="3"/>
        <end position="185"/>
    </location>
</feature>
<dbReference type="FunFam" id="3.40.50.880:FF:000003">
    <property type="entry name" value="Anthranilate synthase component II"/>
    <property type="match status" value="1"/>
</dbReference>
<evidence type="ECO:0000259" key="2">
    <source>
        <dbReference type="Pfam" id="PF00117"/>
    </source>
</evidence>
<name>A0A381PDE4_9ZZZZ</name>
<dbReference type="GO" id="GO:0005829">
    <property type="term" value="C:cytosol"/>
    <property type="evidence" value="ECO:0007669"/>
    <property type="project" value="TreeGrafter"/>
</dbReference>
<dbReference type="GO" id="GO:0004049">
    <property type="term" value="F:anthranilate synthase activity"/>
    <property type="evidence" value="ECO:0007669"/>
    <property type="project" value="TreeGrafter"/>
</dbReference>
<dbReference type="NCBIfam" id="TIGR00566">
    <property type="entry name" value="trpG_papA"/>
    <property type="match status" value="1"/>
</dbReference>
<dbReference type="SUPFAM" id="SSF52317">
    <property type="entry name" value="Class I glutamine amidotransferase-like"/>
    <property type="match status" value="1"/>
</dbReference>
<dbReference type="Gene3D" id="3.40.50.880">
    <property type="match status" value="1"/>
</dbReference>
<protein>
    <recommendedName>
        <fullName evidence="2">Glutamine amidotransferase domain-containing protein</fullName>
    </recommendedName>
</protein>
<keyword evidence="1" id="KW-0315">Glutamine amidotransferase</keyword>